<gene>
    <name evidence="2" type="ORF">MKP09_00300</name>
</gene>
<keyword evidence="3" id="KW-1185">Reference proteome</keyword>
<organism evidence="2 3">
    <name type="scientific">Niabella ginsengisoli</name>
    <dbReference type="NCBI Taxonomy" id="522298"/>
    <lineage>
        <taxon>Bacteria</taxon>
        <taxon>Pseudomonadati</taxon>
        <taxon>Bacteroidota</taxon>
        <taxon>Chitinophagia</taxon>
        <taxon>Chitinophagales</taxon>
        <taxon>Chitinophagaceae</taxon>
        <taxon>Niabella</taxon>
    </lineage>
</organism>
<comment type="caution">
    <text evidence="2">The sequence shown here is derived from an EMBL/GenBank/DDBJ whole genome shotgun (WGS) entry which is preliminary data.</text>
</comment>
<feature type="transmembrane region" description="Helical" evidence="1">
    <location>
        <begin position="20"/>
        <end position="41"/>
    </location>
</feature>
<accession>A0ABS9SDN9</accession>
<keyword evidence="1" id="KW-0812">Transmembrane</keyword>
<reference evidence="2 3" key="1">
    <citation type="submission" date="2022-02" db="EMBL/GenBank/DDBJ databases">
        <authorList>
            <person name="Min J."/>
        </authorList>
    </citation>
    <scope>NUCLEOTIDE SEQUENCE [LARGE SCALE GENOMIC DNA]</scope>
    <source>
        <strain evidence="2 3">GR10-1</strain>
    </source>
</reference>
<evidence type="ECO:0000313" key="3">
    <source>
        <dbReference type="Proteomes" id="UP001202248"/>
    </source>
</evidence>
<keyword evidence="1" id="KW-0472">Membrane</keyword>
<protein>
    <submittedName>
        <fullName evidence="2">Uncharacterized protein</fullName>
    </submittedName>
</protein>
<evidence type="ECO:0000313" key="2">
    <source>
        <dbReference type="EMBL" id="MCH5596474.1"/>
    </source>
</evidence>
<dbReference type="RefSeq" id="WP_240825336.1">
    <property type="nucleotide sequence ID" value="NZ_JAKWBL010000001.1"/>
</dbReference>
<evidence type="ECO:0000256" key="1">
    <source>
        <dbReference type="SAM" id="Phobius"/>
    </source>
</evidence>
<proteinExistence type="predicted"/>
<name>A0ABS9SDN9_9BACT</name>
<keyword evidence="1" id="KW-1133">Transmembrane helix</keyword>
<dbReference type="EMBL" id="JAKWBL010000001">
    <property type="protein sequence ID" value="MCH5596474.1"/>
    <property type="molecule type" value="Genomic_DNA"/>
</dbReference>
<dbReference type="Proteomes" id="UP001202248">
    <property type="component" value="Unassembled WGS sequence"/>
</dbReference>
<sequence length="81" mass="9682">MYPDLYYLFREVLGLEWPFLHHITTFGFSIALSFIVGLYFLKKYLLEKEAAGYFITKKLAWLIQLNRQKYYPVKVLPPGRC</sequence>